<gene>
    <name evidence="1" type="ORF">MES4922_410005</name>
</gene>
<accession>A0ABN8K6L6</accession>
<organism evidence="1 2">
    <name type="scientific">Mesorhizobium ventifaucium</name>
    <dbReference type="NCBI Taxonomy" id="666020"/>
    <lineage>
        <taxon>Bacteria</taxon>
        <taxon>Pseudomonadati</taxon>
        <taxon>Pseudomonadota</taxon>
        <taxon>Alphaproteobacteria</taxon>
        <taxon>Hyphomicrobiales</taxon>
        <taxon>Phyllobacteriaceae</taxon>
        <taxon>Mesorhizobium</taxon>
    </lineage>
</organism>
<evidence type="ECO:0000313" key="1">
    <source>
        <dbReference type="EMBL" id="CAH2405881.1"/>
    </source>
</evidence>
<sequence>MRSGSGVGRCREARSVLSDSRQCRVRNVKEADSRVFYTLFALAQYMQASEQNARTEWLPAPREALTYATSQGVPGPAASSVSCRASVFRRTRVQNFD</sequence>
<dbReference type="Proteomes" id="UP001152604">
    <property type="component" value="Unassembled WGS sequence"/>
</dbReference>
<evidence type="ECO:0000313" key="2">
    <source>
        <dbReference type="Proteomes" id="UP001152604"/>
    </source>
</evidence>
<proteinExistence type="predicted"/>
<name>A0ABN8K6L6_9HYPH</name>
<protein>
    <submittedName>
        <fullName evidence="1">Uncharacterized protein</fullName>
    </submittedName>
</protein>
<comment type="caution">
    <text evidence="1">The sequence shown here is derived from an EMBL/GenBank/DDBJ whole genome shotgun (WGS) entry which is preliminary data.</text>
</comment>
<reference evidence="1" key="1">
    <citation type="submission" date="2022-03" db="EMBL/GenBank/DDBJ databases">
        <authorList>
            <person name="Brunel B."/>
        </authorList>
    </citation>
    <scope>NUCLEOTIDE SEQUENCE</scope>
    <source>
        <strain evidence="1">STM4922sample</strain>
    </source>
</reference>
<dbReference type="EMBL" id="CAKXZS010000036">
    <property type="protein sequence ID" value="CAH2405881.1"/>
    <property type="molecule type" value="Genomic_DNA"/>
</dbReference>
<keyword evidence="2" id="KW-1185">Reference proteome</keyword>